<keyword evidence="1" id="KW-0812">Transmembrane</keyword>
<dbReference type="InterPro" id="IPR016989">
    <property type="entry name" value="Atp1_alphaprobac"/>
</dbReference>
<evidence type="ECO:0000313" key="2">
    <source>
        <dbReference type="EMBL" id="TRW18466.1"/>
    </source>
</evidence>
<feature type="transmembrane region" description="Helical" evidence="1">
    <location>
        <begin position="31"/>
        <end position="52"/>
    </location>
</feature>
<dbReference type="InterPro" id="IPR032820">
    <property type="entry name" value="ATPase_put"/>
</dbReference>
<dbReference type="Pfam" id="PF09527">
    <property type="entry name" value="ATPase_gene1"/>
    <property type="match status" value="1"/>
</dbReference>
<sequence>MGIGFRIGIELVVGVVIGAGGGYALDRWLGTAPWLMILGLIVGFAAGLRNVFRLTAEYGAKWDAADAADAADRAEKK</sequence>
<organism evidence="2 3">
    <name type="scientific">Glacieibacterium frigidum</name>
    <dbReference type="NCBI Taxonomy" id="2593303"/>
    <lineage>
        <taxon>Bacteria</taxon>
        <taxon>Pseudomonadati</taxon>
        <taxon>Pseudomonadota</taxon>
        <taxon>Alphaproteobacteria</taxon>
        <taxon>Sphingomonadales</taxon>
        <taxon>Sphingosinicellaceae</taxon>
        <taxon>Glacieibacterium</taxon>
    </lineage>
</organism>
<accession>A0A552UJQ6</accession>
<evidence type="ECO:0000313" key="3">
    <source>
        <dbReference type="Proteomes" id="UP000317894"/>
    </source>
</evidence>
<keyword evidence="1" id="KW-1133">Transmembrane helix</keyword>
<keyword evidence="1" id="KW-0472">Membrane</keyword>
<reference evidence="2 3" key="1">
    <citation type="submission" date="2019-07" db="EMBL/GenBank/DDBJ databases">
        <title>Novel species isolated from glacier.</title>
        <authorList>
            <person name="Liu Q."/>
            <person name="Xin Y.-H."/>
        </authorList>
    </citation>
    <scope>NUCLEOTIDE SEQUENCE [LARGE SCALE GENOMIC DNA]</scope>
    <source>
        <strain evidence="2 3">LB1R16</strain>
    </source>
</reference>
<dbReference type="Proteomes" id="UP000317894">
    <property type="component" value="Unassembled WGS sequence"/>
</dbReference>
<gene>
    <name evidence="2" type="ORF">FMM06_08480</name>
</gene>
<keyword evidence="3" id="KW-1185">Reference proteome</keyword>
<proteinExistence type="predicted"/>
<name>A0A552UJQ6_9SPHN</name>
<dbReference type="EMBL" id="VJWA01000001">
    <property type="protein sequence ID" value="TRW18466.1"/>
    <property type="molecule type" value="Genomic_DNA"/>
</dbReference>
<protein>
    <submittedName>
        <fullName evidence="2">AtpZ/AtpI family protein</fullName>
    </submittedName>
</protein>
<dbReference type="AlphaFoldDB" id="A0A552UJQ6"/>
<comment type="caution">
    <text evidence="2">The sequence shown here is derived from an EMBL/GenBank/DDBJ whole genome shotgun (WGS) entry which is preliminary data.</text>
</comment>
<evidence type="ECO:0000256" key="1">
    <source>
        <dbReference type="SAM" id="Phobius"/>
    </source>
</evidence>
<dbReference type="PIRSF" id="PIRSF032126">
    <property type="entry name" value="F0F1_ATP_synthase_subunit_I"/>
    <property type="match status" value="1"/>
</dbReference>
<feature type="transmembrane region" description="Helical" evidence="1">
    <location>
        <begin position="7"/>
        <end position="25"/>
    </location>
</feature>
<dbReference type="OrthoDB" id="15401at2"/>